<organism evidence="1 2">
    <name type="scientific">Mesorhizobium alhagi CCNWXJ12-2</name>
    <dbReference type="NCBI Taxonomy" id="1107882"/>
    <lineage>
        <taxon>Bacteria</taxon>
        <taxon>Pseudomonadati</taxon>
        <taxon>Pseudomonadota</taxon>
        <taxon>Alphaproteobacteria</taxon>
        <taxon>Hyphomicrobiales</taxon>
        <taxon>Phyllobacteriaceae</taxon>
        <taxon>Allomesorhizobium</taxon>
    </lineage>
</organism>
<reference evidence="1 2" key="1">
    <citation type="journal article" date="2012" name="J. Bacteriol.">
        <title>Draft Genome Sequence of Mesorhizobium alhagi CCNWXJ12-2T, a Novel Salt-Resistant Species Isolated from the Desert of Northwestern China.</title>
        <authorList>
            <person name="Zhou M."/>
            <person name="Chen W."/>
            <person name="Chen H."/>
            <person name="Wei G."/>
        </authorList>
    </citation>
    <scope>NUCLEOTIDE SEQUENCE [LARGE SCALE GENOMIC DNA]</scope>
    <source>
        <strain evidence="1 2">CCNWXJ12-2</strain>
    </source>
</reference>
<protein>
    <submittedName>
        <fullName evidence="1">Uncharacterized protein</fullName>
    </submittedName>
</protein>
<accession>H0HZ31</accession>
<feature type="non-terminal residue" evidence="1">
    <location>
        <position position="1"/>
    </location>
</feature>
<proteinExistence type="predicted"/>
<dbReference type="AlphaFoldDB" id="H0HZ31"/>
<gene>
    <name evidence="1" type="ORF">MAXJ12_27328</name>
</gene>
<keyword evidence="2" id="KW-1185">Reference proteome</keyword>
<evidence type="ECO:0000313" key="1">
    <source>
        <dbReference type="EMBL" id="EHK53985.1"/>
    </source>
</evidence>
<evidence type="ECO:0000313" key="2">
    <source>
        <dbReference type="Proteomes" id="UP000003250"/>
    </source>
</evidence>
<sequence>SKSDTGSPVQRLGNLCRWHRSQNDIDDLVFDCRQNRLGDFATLTVQPDAATVITLIPRLPIDQCPCERVLLALFCPFYW</sequence>
<dbReference type="Proteomes" id="UP000003250">
    <property type="component" value="Unassembled WGS sequence"/>
</dbReference>
<dbReference type="EMBL" id="AHAM01000242">
    <property type="protein sequence ID" value="EHK53985.1"/>
    <property type="molecule type" value="Genomic_DNA"/>
</dbReference>
<dbReference type="RefSeq" id="WP_008839038.1">
    <property type="nucleotide sequence ID" value="NZ_AHAM01000242.1"/>
</dbReference>
<name>H0HZ31_9HYPH</name>